<proteinExistence type="predicted"/>
<dbReference type="EMBL" id="JAPJZH010000025">
    <property type="protein sequence ID" value="MDA4848577.1"/>
    <property type="molecule type" value="Genomic_DNA"/>
</dbReference>
<accession>A0ABT4VV30</accession>
<dbReference type="Proteomes" id="UP001148313">
    <property type="component" value="Unassembled WGS sequence"/>
</dbReference>
<sequence>MSESRSNPTLVQLAELGLGRIGARVVTLKLPSARCSAAQPIRSTGASDAADSYGDLMRAIGPTGLIVDLTVEGILHSPARQELLSAGGRVYMISNEHPEVLERCMPNPDLVARVDHSLKRLDAAKTMRVTSEAGTDLTVDITGAPVRGGAGFLTDGQPIAYWPAGLALCFPLRKTVNGLVVLNTGDVNLTFKRYFESPVTLTIEDDRVTDIAGEGLDAVSLQSYFAAWNDPEAYTISHVGWGLNPGARWDSLHLYDKNEINGTELRAVEGNFLISTGANEFADRYTLCHFDFPMRDCSVWIDAVQVVDAGRLLPEFQ</sequence>
<keyword evidence="1" id="KW-0479">Metal-binding</keyword>
<organism evidence="2 3">
    <name type="scientific">Hoeflea poritis</name>
    <dbReference type="NCBI Taxonomy" id="2993659"/>
    <lineage>
        <taxon>Bacteria</taxon>
        <taxon>Pseudomonadati</taxon>
        <taxon>Pseudomonadota</taxon>
        <taxon>Alphaproteobacteria</taxon>
        <taxon>Hyphomicrobiales</taxon>
        <taxon>Rhizobiaceae</taxon>
        <taxon>Hoeflea</taxon>
    </lineage>
</organism>
<name>A0ABT4VV30_9HYPH</name>
<evidence type="ECO:0000256" key="1">
    <source>
        <dbReference type="ARBA" id="ARBA00022723"/>
    </source>
</evidence>
<dbReference type="RefSeq" id="WP_271092445.1">
    <property type="nucleotide sequence ID" value="NZ_JAPJZH010000025.1"/>
</dbReference>
<evidence type="ECO:0000313" key="3">
    <source>
        <dbReference type="Proteomes" id="UP001148313"/>
    </source>
</evidence>
<protein>
    <submittedName>
        <fullName evidence="2">Peptidase M29</fullName>
    </submittedName>
</protein>
<keyword evidence="3" id="KW-1185">Reference proteome</keyword>
<dbReference type="PANTHER" id="PTHR34448:SF1">
    <property type="entry name" value="BLL6088 PROTEIN"/>
    <property type="match status" value="1"/>
</dbReference>
<dbReference type="InterPro" id="IPR052170">
    <property type="entry name" value="M29_Exopeptidase"/>
</dbReference>
<dbReference type="InterPro" id="IPR058739">
    <property type="entry name" value="NicX"/>
</dbReference>
<dbReference type="SUPFAM" id="SSF144052">
    <property type="entry name" value="Thermophilic metalloprotease-like"/>
    <property type="match status" value="1"/>
</dbReference>
<evidence type="ECO:0000313" key="2">
    <source>
        <dbReference type="EMBL" id="MDA4848577.1"/>
    </source>
</evidence>
<dbReference type="Pfam" id="PF26233">
    <property type="entry name" value="NicX"/>
    <property type="match status" value="1"/>
</dbReference>
<gene>
    <name evidence="2" type="ORF">OOZ53_24690</name>
</gene>
<reference evidence="2" key="1">
    <citation type="submission" date="2022-11" db="EMBL/GenBank/DDBJ databases">
        <title>Hoeflea poritis sp. nov., isolated from scleractinian coral Porites lutea.</title>
        <authorList>
            <person name="Zhang G."/>
            <person name="Wei Q."/>
            <person name="Cai L."/>
        </authorList>
    </citation>
    <scope>NUCLEOTIDE SEQUENCE</scope>
    <source>
        <strain evidence="2">E7-10</strain>
    </source>
</reference>
<dbReference type="PANTHER" id="PTHR34448">
    <property type="entry name" value="AMINOPEPTIDASE"/>
    <property type="match status" value="1"/>
</dbReference>
<comment type="caution">
    <text evidence="2">The sequence shown here is derived from an EMBL/GenBank/DDBJ whole genome shotgun (WGS) entry which is preliminary data.</text>
</comment>